<evidence type="ECO:0000256" key="7">
    <source>
        <dbReference type="ARBA" id="ARBA00038171"/>
    </source>
</evidence>
<dbReference type="PANTHER" id="PTHR46365">
    <property type="entry name" value="COPPER TRANSPORT PROTEIN ATOX1"/>
    <property type="match status" value="1"/>
</dbReference>
<gene>
    <name evidence="9" type="primary">BQ5605_C016g08222</name>
    <name evidence="9" type="ORF">BQ5605_C016G08222</name>
</gene>
<sequence>MTSTYKFNVVMTCSGCSGAIDRVLKKTEGVSSYDISLEKQEVLVHASSISYDDILAKIKKTGKEVKSGEVHRLESASSAHGAAFVKPRHEPHICPRATHALLFGPTQAQTHHSLILRSTSAPKK</sequence>
<evidence type="ECO:0000313" key="10">
    <source>
        <dbReference type="Proteomes" id="UP000249464"/>
    </source>
</evidence>
<keyword evidence="2" id="KW-0479">Metal-binding</keyword>
<dbReference type="Pfam" id="PF00403">
    <property type="entry name" value="HMA"/>
    <property type="match status" value="1"/>
</dbReference>
<dbReference type="PROSITE" id="PS50846">
    <property type="entry name" value="HMA_2"/>
    <property type="match status" value="1"/>
</dbReference>
<dbReference type="FunFam" id="3.30.70.100:FF:000008">
    <property type="entry name" value="Copper transport protein ATOX1"/>
    <property type="match status" value="1"/>
</dbReference>
<dbReference type="AlphaFoldDB" id="A0A2X0M094"/>
<dbReference type="GO" id="GO:0005829">
    <property type="term" value="C:cytosol"/>
    <property type="evidence" value="ECO:0007669"/>
    <property type="project" value="TreeGrafter"/>
</dbReference>
<proteinExistence type="inferred from homology"/>
<dbReference type="PROSITE" id="PS01047">
    <property type="entry name" value="HMA_1"/>
    <property type="match status" value="1"/>
</dbReference>
<dbReference type="EMBL" id="FQNC01000018">
    <property type="protein sequence ID" value="SGY21317.1"/>
    <property type="molecule type" value="Genomic_DNA"/>
</dbReference>
<accession>A0A2X0M094</accession>
<keyword evidence="6" id="KW-0143">Chaperone</keyword>
<evidence type="ECO:0000256" key="3">
    <source>
        <dbReference type="ARBA" id="ARBA00022796"/>
    </source>
</evidence>
<dbReference type="Gene3D" id="3.30.70.100">
    <property type="match status" value="1"/>
</dbReference>
<dbReference type="GO" id="GO:0016531">
    <property type="term" value="F:copper chaperone activity"/>
    <property type="evidence" value="ECO:0007669"/>
    <property type="project" value="TreeGrafter"/>
</dbReference>
<dbReference type="InterPro" id="IPR036163">
    <property type="entry name" value="HMA_dom_sf"/>
</dbReference>
<dbReference type="STRING" id="796604.A0A2X0M094"/>
<keyword evidence="5" id="KW-0406">Ion transport</keyword>
<keyword evidence="10" id="KW-1185">Reference proteome</keyword>
<evidence type="ECO:0000256" key="5">
    <source>
        <dbReference type="ARBA" id="ARBA00023065"/>
    </source>
</evidence>
<evidence type="ECO:0000256" key="1">
    <source>
        <dbReference type="ARBA" id="ARBA00022448"/>
    </source>
</evidence>
<dbReference type="InterPro" id="IPR051881">
    <property type="entry name" value="Copper_transport_ATOX1-like"/>
</dbReference>
<name>A0A2X0M094_9BASI</name>
<dbReference type="GO" id="GO:0046872">
    <property type="term" value="F:metal ion binding"/>
    <property type="evidence" value="ECO:0007669"/>
    <property type="project" value="UniProtKB-KW"/>
</dbReference>
<dbReference type="InterPro" id="IPR006121">
    <property type="entry name" value="HMA_dom"/>
</dbReference>
<evidence type="ECO:0000256" key="6">
    <source>
        <dbReference type="ARBA" id="ARBA00023186"/>
    </source>
</evidence>
<comment type="similarity">
    <text evidence="7">Belongs to the ATX1 family.</text>
</comment>
<dbReference type="Proteomes" id="UP000249464">
    <property type="component" value="Unassembled WGS sequence"/>
</dbReference>
<keyword evidence="1" id="KW-0813">Transport</keyword>
<dbReference type="CDD" id="cd00371">
    <property type="entry name" value="HMA"/>
    <property type="match status" value="1"/>
</dbReference>
<dbReference type="GO" id="GO:0006825">
    <property type="term" value="P:copper ion transport"/>
    <property type="evidence" value="ECO:0007669"/>
    <property type="project" value="UniProtKB-KW"/>
</dbReference>
<feature type="domain" description="HMA" evidence="8">
    <location>
        <begin position="2"/>
        <end position="66"/>
    </location>
</feature>
<evidence type="ECO:0000313" key="9">
    <source>
        <dbReference type="EMBL" id="SGY21317.1"/>
    </source>
</evidence>
<keyword evidence="3" id="KW-0187">Copper transport</keyword>
<evidence type="ECO:0000256" key="2">
    <source>
        <dbReference type="ARBA" id="ARBA00022723"/>
    </source>
</evidence>
<dbReference type="SUPFAM" id="SSF55008">
    <property type="entry name" value="HMA, heavy metal-associated domain"/>
    <property type="match status" value="1"/>
</dbReference>
<evidence type="ECO:0000259" key="8">
    <source>
        <dbReference type="PROSITE" id="PS50846"/>
    </source>
</evidence>
<evidence type="ECO:0000256" key="4">
    <source>
        <dbReference type="ARBA" id="ARBA00023008"/>
    </source>
</evidence>
<organism evidence="9 10">
    <name type="scientific">Microbotryum silenes-dioicae</name>
    <dbReference type="NCBI Taxonomy" id="796604"/>
    <lineage>
        <taxon>Eukaryota</taxon>
        <taxon>Fungi</taxon>
        <taxon>Dikarya</taxon>
        <taxon>Basidiomycota</taxon>
        <taxon>Pucciniomycotina</taxon>
        <taxon>Microbotryomycetes</taxon>
        <taxon>Microbotryales</taxon>
        <taxon>Microbotryaceae</taxon>
        <taxon>Microbotryum</taxon>
    </lineage>
</organism>
<protein>
    <submittedName>
        <fullName evidence="9">BQ5605_C016g08222 protein</fullName>
    </submittedName>
</protein>
<reference evidence="9 10" key="1">
    <citation type="submission" date="2016-11" db="EMBL/GenBank/DDBJ databases">
        <authorList>
            <person name="Jaros S."/>
            <person name="Januszkiewicz K."/>
            <person name="Wedrychowicz H."/>
        </authorList>
    </citation>
    <scope>NUCLEOTIDE SEQUENCE [LARGE SCALE GENOMIC DNA]</scope>
</reference>
<dbReference type="PANTHER" id="PTHR46365:SF1">
    <property type="entry name" value="COPPER TRANSPORT PROTEIN ATOX1"/>
    <property type="match status" value="1"/>
</dbReference>
<keyword evidence="4" id="KW-0186">Copper</keyword>
<dbReference type="InterPro" id="IPR017969">
    <property type="entry name" value="Heavy-metal-associated_CS"/>
</dbReference>